<dbReference type="AlphaFoldDB" id="A0AAD1IP77"/>
<dbReference type="RefSeq" id="WP_134056996.1">
    <property type="nucleotide sequence ID" value="NZ_AP022586.1"/>
</dbReference>
<gene>
    <name evidence="2" type="ORF">MLIT_46960</name>
</gene>
<dbReference type="CDD" id="cd03784">
    <property type="entry name" value="GT1_Gtf-like"/>
    <property type="match status" value="1"/>
</dbReference>
<dbReference type="GO" id="GO:0016758">
    <property type="term" value="F:hexosyltransferase activity"/>
    <property type="evidence" value="ECO:0007669"/>
    <property type="project" value="UniProtKB-ARBA"/>
</dbReference>
<evidence type="ECO:0000313" key="2">
    <source>
        <dbReference type="EMBL" id="BBY19104.1"/>
    </source>
</evidence>
<keyword evidence="2" id="KW-0808">Transferase</keyword>
<organism evidence="2 3">
    <name type="scientific">Mycolicibacterium litorale</name>
    <dbReference type="NCBI Taxonomy" id="758802"/>
    <lineage>
        <taxon>Bacteria</taxon>
        <taxon>Bacillati</taxon>
        <taxon>Actinomycetota</taxon>
        <taxon>Actinomycetes</taxon>
        <taxon>Mycobacteriales</taxon>
        <taxon>Mycobacteriaceae</taxon>
        <taxon>Mycolicibacterium</taxon>
    </lineage>
</organism>
<dbReference type="PANTHER" id="PTHR48050">
    <property type="entry name" value="STEROL 3-BETA-GLUCOSYLTRANSFERASE"/>
    <property type="match status" value="1"/>
</dbReference>
<feature type="domain" description="Erythromycin biosynthesis protein CIII-like C-terminal" evidence="1">
    <location>
        <begin position="266"/>
        <end position="389"/>
    </location>
</feature>
<dbReference type="PANTHER" id="PTHR48050:SF13">
    <property type="entry name" value="STEROL 3-BETA-GLUCOSYLTRANSFERASE UGT80A2"/>
    <property type="match status" value="1"/>
</dbReference>
<protein>
    <submittedName>
        <fullName evidence="2">Glycosyl transferase</fullName>
    </submittedName>
</protein>
<dbReference type="GO" id="GO:0017000">
    <property type="term" value="P:antibiotic biosynthetic process"/>
    <property type="evidence" value="ECO:0007669"/>
    <property type="project" value="UniProtKB-ARBA"/>
</dbReference>
<dbReference type="InterPro" id="IPR010610">
    <property type="entry name" value="EryCIII-like_C"/>
</dbReference>
<dbReference type="InterPro" id="IPR002213">
    <property type="entry name" value="UDP_glucos_trans"/>
</dbReference>
<evidence type="ECO:0000259" key="1">
    <source>
        <dbReference type="Pfam" id="PF06722"/>
    </source>
</evidence>
<sequence>MAKILAYQTPAMGHFFPISVLLTELRDRGHDIALHTLGAGVDAGLDMGFATKPVDPRIETIPLDDAGAVTPEEALSRVRETFAQRAEYEVPELTGAIADSRPDLLIIDPNCWGASAVAEASGLPWVSFWAFLPYLRSRGVPPWGPGLRPWPGPVGRLRDALLRKKFNALDSWVDSHNIIRAQLGLPPIKSSDDYARRAPLILVATAPPFEYPRPDWDDSIQFIGACSFDPAPSTVPEWLVGIERPIVLASTSSENQGDFELARVALEALAEEPVHVVATFPAGVPRDIAAPANATVCAFVPHSLVLDRAACAITHGGMGVTQKALARGVPVCVVPYGRDQFEVARRVEVAKCGTRLLPKHLTAARLRDAVLKAMAMSAGARRVAAGYAATGGAARGADLIERRLLTWDHI</sequence>
<proteinExistence type="predicted"/>
<keyword evidence="3" id="KW-1185">Reference proteome</keyword>
<evidence type="ECO:0000313" key="3">
    <source>
        <dbReference type="Proteomes" id="UP000466607"/>
    </source>
</evidence>
<dbReference type="Gene3D" id="3.40.50.2000">
    <property type="entry name" value="Glycogen Phosphorylase B"/>
    <property type="match status" value="2"/>
</dbReference>
<dbReference type="EMBL" id="AP022586">
    <property type="protein sequence ID" value="BBY19104.1"/>
    <property type="molecule type" value="Genomic_DNA"/>
</dbReference>
<name>A0AAD1IP77_9MYCO</name>
<dbReference type="InterPro" id="IPR050426">
    <property type="entry name" value="Glycosyltransferase_28"/>
</dbReference>
<dbReference type="SUPFAM" id="SSF53756">
    <property type="entry name" value="UDP-Glycosyltransferase/glycogen phosphorylase"/>
    <property type="match status" value="1"/>
</dbReference>
<dbReference type="Pfam" id="PF06722">
    <property type="entry name" value="EryCIII-like_C"/>
    <property type="match status" value="1"/>
</dbReference>
<dbReference type="Proteomes" id="UP000466607">
    <property type="component" value="Chromosome"/>
</dbReference>
<reference evidence="2 3" key="1">
    <citation type="journal article" date="2019" name="Emerg. Microbes Infect.">
        <title>Comprehensive subspecies identification of 175 nontuberculous mycobacteria species based on 7547 genomic profiles.</title>
        <authorList>
            <person name="Matsumoto Y."/>
            <person name="Kinjo T."/>
            <person name="Motooka D."/>
            <person name="Nabeya D."/>
            <person name="Jung N."/>
            <person name="Uechi K."/>
            <person name="Horii T."/>
            <person name="Iida T."/>
            <person name="Fujita J."/>
            <person name="Nakamura S."/>
        </authorList>
    </citation>
    <scope>NUCLEOTIDE SEQUENCE [LARGE SCALE GENOMIC DNA]</scope>
    <source>
        <strain evidence="2 3">JCM 17423</strain>
    </source>
</reference>
<dbReference type="GO" id="GO:0008194">
    <property type="term" value="F:UDP-glycosyltransferase activity"/>
    <property type="evidence" value="ECO:0007669"/>
    <property type="project" value="InterPro"/>
</dbReference>
<accession>A0AAD1IP77</accession>